<dbReference type="GeneID" id="20217797"/>
<dbReference type="EMBL" id="AMQM01003728">
    <property type="status" value="NOT_ANNOTATED_CDS"/>
    <property type="molecule type" value="Genomic_DNA"/>
</dbReference>
<dbReference type="Pfam" id="PF01370">
    <property type="entry name" value="Epimerase"/>
    <property type="match status" value="1"/>
</dbReference>
<dbReference type="KEGG" id="hro:HELRODRAFT_98836"/>
<accession>T1G9Q1</accession>
<evidence type="ECO:0000313" key="9">
    <source>
        <dbReference type="Proteomes" id="UP000015101"/>
    </source>
</evidence>
<dbReference type="CDD" id="cd05271">
    <property type="entry name" value="NDUFA9_like_SDR_a"/>
    <property type="match status" value="1"/>
</dbReference>
<dbReference type="PANTHER" id="PTHR12126:SF11">
    <property type="entry name" value="NADH DEHYDROGENASE [UBIQUINONE] 1 ALPHA SUBCOMPLEX SUBUNIT 9, MITOCHONDRIAL"/>
    <property type="match status" value="1"/>
</dbReference>
<comment type="similarity">
    <text evidence="1">Belongs to the complex I NDUFA9 subunit family.</text>
</comment>
<dbReference type="SUPFAM" id="SSF51735">
    <property type="entry name" value="NAD(P)-binding Rossmann-fold domains"/>
    <property type="match status" value="1"/>
</dbReference>
<comment type="subunit">
    <text evidence="5">Complex I is composed of 45 different subunits. This a component of the hydrophobic protein fraction. Interacts with BLOC1S1. Interacts with SLC2A4. Interacts with CLOCK. Interacts with RAB5IF.</text>
</comment>
<keyword evidence="9" id="KW-1185">Reference proteome</keyword>
<dbReference type="InterPro" id="IPR036291">
    <property type="entry name" value="NAD(P)-bd_dom_sf"/>
</dbReference>
<evidence type="ECO:0000256" key="3">
    <source>
        <dbReference type="ARBA" id="ARBA00042000"/>
    </source>
</evidence>
<evidence type="ECO:0000313" key="7">
    <source>
        <dbReference type="EMBL" id="ESO06944.1"/>
    </source>
</evidence>
<dbReference type="OrthoDB" id="275457at2759"/>
<dbReference type="InterPro" id="IPR001509">
    <property type="entry name" value="Epimerase_deHydtase"/>
</dbReference>
<dbReference type="HOGENOM" id="CLU_007383_6_4_1"/>
<dbReference type="PANTHER" id="PTHR12126">
    <property type="entry name" value="NADH-UBIQUINONE OXIDOREDUCTASE 39 KDA SUBUNIT-RELATED"/>
    <property type="match status" value="1"/>
</dbReference>
<protein>
    <recommendedName>
        <fullName evidence="2">NADH dehydrogenase [ubiquinone] 1 alpha subcomplex subunit 9, mitochondrial</fullName>
    </recommendedName>
    <alternativeName>
        <fullName evidence="4">Complex I-39kD</fullName>
    </alternativeName>
    <alternativeName>
        <fullName evidence="3">NADH-ubiquinone oxidoreductase 39 kDa subunit</fullName>
    </alternativeName>
</protein>
<dbReference type="FunCoup" id="T1G9Q1">
    <property type="interactions" value="1520"/>
</dbReference>
<evidence type="ECO:0000259" key="6">
    <source>
        <dbReference type="Pfam" id="PF01370"/>
    </source>
</evidence>
<dbReference type="AlphaFoldDB" id="T1G9Q1"/>
<dbReference type="STRING" id="6412.T1G9Q1"/>
<evidence type="ECO:0000313" key="8">
    <source>
        <dbReference type="EnsemblMetazoa" id="HelroP98836"/>
    </source>
</evidence>
<gene>
    <name evidence="8" type="primary">20217797</name>
    <name evidence="7" type="ORF">HELRODRAFT_98836</name>
</gene>
<dbReference type="RefSeq" id="XP_009015040.1">
    <property type="nucleotide sequence ID" value="XM_009016792.1"/>
</dbReference>
<reference evidence="8" key="3">
    <citation type="submission" date="2015-06" db="UniProtKB">
        <authorList>
            <consortium name="EnsemblMetazoa"/>
        </authorList>
    </citation>
    <scope>IDENTIFICATION</scope>
</reference>
<dbReference type="GO" id="GO:0044877">
    <property type="term" value="F:protein-containing complex binding"/>
    <property type="evidence" value="ECO:0000318"/>
    <property type="project" value="GO_Central"/>
</dbReference>
<proteinExistence type="inferred from homology"/>
<dbReference type="eggNOG" id="KOG2865">
    <property type="taxonomic scope" value="Eukaryota"/>
</dbReference>
<dbReference type="GO" id="GO:0005739">
    <property type="term" value="C:mitochondrion"/>
    <property type="evidence" value="ECO:0000318"/>
    <property type="project" value="GO_Central"/>
</dbReference>
<dbReference type="CTD" id="20217797"/>
<evidence type="ECO:0000256" key="5">
    <source>
        <dbReference type="ARBA" id="ARBA00046455"/>
    </source>
</evidence>
<sequence length="391" mass="44874">MAALKPYIGLKGIKFTRIIGVEFLDKRYTHSDVVKSQYDNLAAYRRGKGGRASFSGVVATVFGCTGYLGRYIVNRLGKVGTQVICPYRCDPYYLKDLKIGGELGQILFLPFHLKDEESMRKAMKYSNVVINLVGRDWETKNFSFEDVHIDGARRLARIARESGVERFIHVSHLLAQPNPPTIYQKKPSKFLSSKYEGELVVKDEFPDATIFRPADIFGAEDRFLRYYANGWRRARGAMPLWKGGEQTIKRPVYFGDIAEGIVSAALDCSTAGKTYDCVGPHSYKLSELIDYFYRCMRFENFKRIYLSPLFLMKVKMMNYAPSNPILNVDKLEREHISDELHDQLTLEDLGVKLTPLESKTIYELKPYRSHSYYEESVGEYPDPAPPQQYVF</sequence>
<reference evidence="9" key="1">
    <citation type="submission" date="2012-12" db="EMBL/GenBank/DDBJ databases">
        <authorList>
            <person name="Hellsten U."/>
            <person name="Grimwood J."/>
            <person name="Chapman J.A."/>
            <person name="Shapiro H."/>
            <person name="Aerts A."/>
            <person name="Otillar R.P."/>
            <person name="Terry A.Y."/>
            <person name="Boore J.L."/>
            <person name="Simakov O."/>
            <person name="Marletaz F."/>
            <person name="Cho S.-J."/>
            <person name="Edsinger-Gonzales E."/>
            <person name="Havlak P."/>
            <person name="Kuo D.-H."/>
            <person name="Larsson T."/>
            <person name="Lv J."/>
            <person name="Arendt D."/>
            <person name="Savage R."/>
            <person name="Osoegawa K."/>
            <person name="de Jong P."/>
            <person name="Lindberg D.R."/>
            <person name="Seaver E.C."/>
            <person name="Weisblat D.A."/>
            <person name="Putnam N.H."/>
            <person name="Grigoriev I.V."/>
            <person name="Rokhsar D.S."/>
        </authorList>
    </citation>
    <scope>NUCLEOTIDE SEQUENCE</scope>
</reference>
<name>T1G9Q1_HELRO</name>
<dbReference type="Proteomes" id="UP000015101">
    <property type="component" value="Unassembled WGS sequence"/>
</dbReference>
<evidence type="ECO:0000256" key="1">
    <source>
        <dbReference type="ARBA" id="ARBA00038501"/>
    </source>
</evidence>
<evidence type="ECO:0000256" key="2">
    <source>
        <dbReference type="ARBA" id="ARBA00040720"/>
    </source>
</evidence>
<dbReference type="Gene3D" id="3.40.50.720">
    <property type="entry name" value="NAD(P)-binding Rossmann-like Domain"/>
    <property type="match status" value="1"/>
</dbReference>
<organism evidence="8 9">
    <name type="scientific">Helobdella robusta</name>
    <name type="common">Californian leech</name>
    <dbReference type="NCBI Taxonomy" id="6412"/>
    <lineage>
        <taxon>Eukaryota</taxon>
        <taxon>Metazoa</taxon>
        <taxon>Spiralia</taxon>
        <taxon>Lophotrochozoa</taxon>
        <taxon>Annelida</taxon>
        <taxon>Clitellata</taxon>
        <taxon>Hirudinea</taxon>
        <taxon>Rhynchobdellida</taxon>
        <taxon>Glossiphoniidae</taxon>
        <taxon>Helobdella</taxon>
    </lineage>
</organism>
<dbReference type="GO" id="GO:0006744">
    <property type="term" value="P:ubiquinone biosynthetic process"/>
    <property type="evidence" value="ECO:0000318"/>
    <property type="project" value="GO_Central"/>
</dbReference>
<dbReference type="OMA" id="DMKYDPI"/>
<reference evidence="7 9" key="2">
    <citation type="journal article" date="2013" name="Nature">
        <title>Insights into bilaterian evolution from three spiralian genomes.</title>
        <authorList>
            <person name="Simakov O."/>
            <person name="Marletaz F."/>
            <person name="Cho S.J."/>
            <person name="Edsinger-Gonzales E."/>
            <person name="Havlak P."/>
            <person name="Hellsten U."/>
            <person name="Kuo D.H."/>
            <person name="Larsson T."/>
            <person name="Lv J."/>
            <person name="Arendt D."/>
            <person name="Savage R."/>
            <person name="Osoegawa K."/>
            <person name="de Jong P."/>
            <person name="Grimwood J."/>
            <person name="Chapman J.A."/>
            <person name="Shapiro H."/>
            <person name="Aerts A."/>
            <person name="Otillar R.P."/>
            <person name="Terry A.Y."/>
            <person name="Boore J.L."/>
            <person name="Grigoriev I.V."/>
            <person name="Lindberg D.R."/>
            <person name="Seaver E.C."/>
            <person name="Weisblat D.A."/>
            <person name="Putnam N.H."/>
            <person name="Rokhsar D.S."/>
        </authorList>
    </citation>
    <scope>NUCLEOTIDE SEQUENCE</scope>
</reference>
<dbReference type="EnsemblMetazoa" id="HelroT98836">
    <property type="protein sequence ID" value="HelroP98836"/>
    <property type="gene ID" value="HelroG98836"/>
</dbReference>
<evidence type="ECO:0000256" key="4">
    <source>
        <dbReference type="ARBA" id="ARBA00043145"/>
    </source>
</evidence>
<dbReference type="InterPro" id="IPR051207">
    <property type="entry name" value="ComplexI_NDUFA9_subunit"/>
</dbReference>
<feature type="domain" description="NAD-dependent epimerase/dehydratase" evidence="6">
    <location>
        <begin position="60"/>
        <end position="269"/>
    </location>
</feature>
<dbReference type="InParanoid" id="T1G9Q1"/>
<dbReference type="EMBL" id="KB096275">
    <property type="protein sequence ID" value="ESO06944.1"/>
    <property type="molecule type" value="Genomic_DNA"/>
</dbReference>